<protein>
    <submittedName>
        <fullName evidence="1">Uncharacterized protein</fullName>
    </submittedName>
</protein>
<reference evidence="1" key="1">
    <citation type="submission" date="2023-07" db="EMBL/GenBank/DDBJ databases">
        <title>A chromosome-level genome assembly of Lolium multiflorum.</title>
        <authorList>
            <person name="Chen Y."/>
            <person name="Copetti D."/>
            <person name="Kolliker R."/>
            <person name="Studer B."/>
        </authorList>
    </citation>
    <scope>NUCLEOTIDE SEQUENCE</scope>
    <source>
        <strain evidence="1">02402/16</strain>
        <tissue evidence="1">Leaf</tissue>
    </source>
</reference>
<dbReference type="PANTHER" id="PTHR33085:SF13">
    <property type="entry name" value="DUF295 DOMAIN-CONTAINING PROTEIN"/>
    <property type="match status" value="1"/>
</dbReference>
<dbReference type="InterPro" id="IPR012871">
    <property type="entry name" value="DUF1668_ORYSA"/>
</dbReference>
<dbReference type="Pfam" id="PF07893">
    <property type="entry name" value="DUF1668"/>
    <property type="match status" value="1"/>
</dbReference>
<organism evidence="1 2">
    <name type="scientific">Lolium multiflorum</name>
    <name type="common">Italian ryegrass</name>
    <name type="synonym">Lolium perenne subsp. multiflorum</name>
    <dbReference type="NCBI Taxonomy" id="4521"/>
    <lineage>
        <taxon>Eukaryota</taxon>
        <taxon>Viridiplantae</taxon>
        <taxon>Streptophyta</taxon>
        <taxon>Embryophyta</taxon>
        <taxon>Tracheophyta</taxon>
        <taxon>Spermatophyta</taxon>
        <taxon>Magnoliopsida</taxon>
        <taxon>Liliopsida</taxon>
        <taxon>Poales</taxon>
        <taxon>Poaceae</taxon>
        <taxon>BOP clade</taxon>
        <taxon>Pooideae</taxon>
        <taxon>Poodae</taxon>
        <taxon>Poeae</taxon>
        <taxon>Poeae Chloroplast Group 2 (Poeae type)</taxon>
        <taxon>Loliodinae</taxon>
        <taxon>Loliinae</taxon>
        <taxon>Lolium</taxon>
    </lineage>
</organism>
<evidence type="ECO:0000313" key="1">
    <source>
        <dbReference type="EMBL" id="KAK1677801.1"/>
    </source>
</evidence>
<proteinExistence type="predicted"/>
<evidence type="ECO:0000313" key="2">
    <source>
        <dbReference type="Proteomes" id="UP001231189"/>
    </source>
</evidence>
<comment type="caution">
    <text evidence="1">The sequence shown here is derived from an EMBL/GenBank/DDBJ whole genome shotgun (WGS) entry which is preliminary data.</text>
</comment>
<gene>
    <name evidence="1" type="ORF">QYE76_038649</name>
</gene>
<dbReference type="PANTHER" id="PTHR33085">
    <property type="entry name" value="OS12G0113100 PROTEIN-RELATED"/>
    <property type="match status" value="1"/>
</dbReference>
<accession>A0AAD8TA09</accession>
<dbReference type="Proteomes" id="UP001231189">
    <property type="component" value="Unassembled WGS sequence"/>
</dbReference>
<dbReference type="AlphaFoldDB" id="A0AAD8TA09"/>
<dbReference type="EMBL" id="JAUUTY010000002">
    <property type="protein sequence ID" value="KAK1677801.1"/>
    <property type="molecule type" value="Genomic_DNA"/>
</dbReference>
<name>A0AAD8TA09_LOLMU</name>
<keyword evidence="2" id="KW-1185">Reference proteome</keyword>
<sequence length="181" mass="20050">MGDSLYVMSSQGECLPSRLVRFTALIYGKPPPDSFGQDDWYWRSLPLPPFEYADHCSDGVDCCSRSDAGFMDDTSDDGDSQHPCAISAYTAVADWQIWVSTVAAGTGRAVYVPEHGLWFGFSDEGYQLCAAEFALTQQPVLHKVWQDPAQPEYLRKALMLTAAGLSPALGLWQALRREGFR</sequence>